<evidence type="ECO:0000256" key="4">
    <source>
        <dbReference type="ARBA" id="ARBA00022750"/>
    </source>
</evidence>
<dbReference type="InterPro" id="IPR021109">
    <property type="entry name" value="Peptidase_aspartic_dom_sf"/>
</dbReference>
<dbReference type="Pfam" id="PF00026">
    <property type="entry name" value="Asp"/>
    <property type="match status" value="1"/>
</dbReference>
<evidence type="ECO:0000259" key="12">
    <source>
        <dbReference type="PROSITE" id="PS51767"/>
    </source>
</evidence>
<dbReference type="PANTHER" id="PTHR47966">
    <property type="entry name" value="BETA-SITE APP-CLEAVING ENZYME, ISOFORM A-RELATED"/>
    <property type="match status" value="1"/>
</dbReference>
<keyword evidence="14" id="KW-1185">Reference proteome</keyword>
<feature type="signal peptide" evidence="11">
    <location>
        <begin position="1"/>
        <end position="20"/>
    </location>
</feature>
<keyword evidence="3 11" id="KW-0732">Signal</keyword>
<feature type="domain" description="Peptidase A1" evidence="12">
    <location>
        <begin position="71"/>
        <end position="409"/>
    </location>
</feature>
<dbReference type="HOGENOM" id="CLU_013253_9_3_1"/>
<evidence type="ECO:0000313" key="13">
    <source>
        <dbReference type="EMBL" id="CAZ81443.1"/>
    </source>
</evidence>
<evidence type="ECO:0000256" key="7">
    <source>
        <dbReference type="ARBA" id="ARBA00068059"/>
    </source>
</evidence>
<evidence type="ECO:0000256" key="8">
    <source>
        <dbReference type="PIRSR" id="PIRSR601461-1"/>
    </source>
</evidence>
<dbReference type="InterPro" id="IPR033876">
    <property type="entry name" value="SAP-like"/>
</dbReference>
<comment type="similarity">
    <text evidence="1 9">Belongs to the peptidase A1 family.</text>
</comment>
<dbReference type="KEGG" id="tml:GSTUM_00005184001"/>
<keyword evidence="2 9" id="KW-0645">Protease</keyword>
<dbReference type="AlphaFoldDB" id="D5GA89"/>
<dbReference type="FunCoup" id="D5GA89">
    <property type="interactions" value="305"/>
</dbReference>
<dbReference type="PROSITE" id="PS51767">
    <property type="entry name" value="PEPTIDASE_A1"/>
    <property type="match status" value="1"/>
</dbReference>
<dbReference type="RefSeq" id="XP_002837252.1">
    <property type="nucleotide sequence ID" value="XM_002837206.1"/>
</dbReference>
<dbReference type="InterPro" id="IPR033121">
    <property type="entry name" value="PEPTIDASE_A1"/>
</dbReference>
<dbReference type="InParanoid" id="D5GA89"/>
<evidence type="ECO:0000256" key="9">
    <source>
        <dbReference type="RuleBase" id="RU000454"/>
    </source>
</evidence>
<gene>
    <name evidence="13" type="ORF">GSTUM_00005184001</name>
</gene>
<dbReference type="OMA" id="CNVTLGT"/>
<evidence type="ECO:0000256" key="3">
    <source>
        <dbReference type="ARBA" id="ARBA00022729"/>
    </source>
</evidence>
<feature type="active site" evidence="8">
    <location>
        <position position="291"/>
    </location>
</feature>
<evidence type="ECO:0000256" key="11">
    <source>
        <dbReference type="SAM" id="SignalP"/>
    </source>
</evidence>
<dbReference type="GeneID" id="9185725"/>
<name>D5GA89_TUBMM</name>
<dbReference type="STRING" id="656061.D5GA89"/>
<dbReference type="Gene3D" id="2.40.70.10">
    <property type="entry name" value="Acid Proteases"/>
    <property type="match status" value="2"/>
</dbReference>
<feature type="active site" evidence="8">
    <location>
        <position position="89"/>
    </location>
</feature>
<proteinExistence type="inferred from homology"/>
<dbReference type="Proteomes" id="UP000006911">
    <property type="component" value="Unassembled WGS sequence"/>
</dbReference>
<evidence type="ECO:0000256" key="5">
    <source>
        <dbReference type="ARBA" id="ARBA00022801"/>
    </source>
</evidence>
<feature type="chain" id="PRO_5003072025" description="Probable aspartic-type endopeptidase OPSB" evidence="11">
    <location>
        <begin position="21"/>
        <end position="500"/>
    </location>
</feature>
<sequence>MKFTGLLCSSALAFWENTLALHLHPPSENAGKTLSFGFQKVKRNVDNIPRLRKRDSPNTVGQRLDNLDYLYYANISVGTPPQKLRLHLDTGSSDVWVETMNSYICQRPQRPCRRTGTFNPDGSSTYEKVSDDFDISYVDGEYARGEYGKDVFTLSGGVKVAGLQFGVGLESTSTDGIMGIGFSLNEVQVQRLGKDPYRNLVDLMVDQKLIRSRAYSMWLNDLDATTGEVLFGGVDTAKFTGSLTTLPMDKRVGEAKAREFAITLTSVSIANSSGGSLTLTANGYASPVVLDSGSTYTYLDPNLAKELGDQVGAQPLDQYGVAVVPCEVRGYNGSVTYGFSGATITVPLRELVVDARDRSGKPVRFSDGTPLCYWGILSSGDLGTNVMGDTFLRSAYVVFDLDNEEISLANTLYNVTDSRIREIGTGRSAVPDATGAPSAVTVLASGTGINRGNARPYISETMTRNSPPDPTGTANPAPSLNPSFASTLLLFTTVTISLVL</sequence>
<keyword evidence="5 9" id="KW-0378">Hydrolase</keyword>
<dbReference type="PRINTS" id="PR00792">
    <property type="entry name" value="PEPSIN"/>
</dbReference>
<protein>
    <recommendedName>
        <fullName evidence="7">Probable aspartic-type endopeptidase OPSB</fullName>
    </recommendedName>
    <alternativeName>
        <fullName evidence="6">Probable aspartic-type endopeptidase opsB</fullName>
    </alternativeName>
</protein>
<evidence type="ECO:0000256" key="6">
    <source>
        <dbReference type="ARBA" id="ARBA00067536"/>
    </source>
</evidence>
<dbReference type="SUPFAM" id="SSF50630">
    <property type="entry name" value="Acid proteases"/>
    <property type="match status" value="1"/>
</dbReference>
<dbReference type="PROSITE" id="PS00141">
    <property type="entry name" value="ASP_PROTEASE"/>
    <property type="match status" value="1"/>
</dbReference>
<evidence type="ECO:0000313" key="14">
    <source>
        <dbReference type="Proteomes" id="UP000006911"/>
    </source>
</evidence>
<organism evidence="13 14">
    <name type="scientific">Tuber melanosporum (strain Mel28)</name>
    <name type="common">Perigord black truffle</name>
    <dbReference type="NCBI Taxonomy" id="656061"/>
    <lineage>
        <taxon>Eukaryota</taxon>
        <taxon>Fungi</taxon>
        <taxon>Dikarya</taxon>
        <taxon>Ascomycota</taxon>
        <taxon>Pezizomycotina</taxon>
        <taxon>Pezizomycetes</taxon>
        <taxon>Pezizales</taxon>
        <taxon>Tuberaceae</taxon>
        <taxon>Tuber</taxon>
    </lineage>
</organism>
<dbReference type="GO" id="GO:0004190">
    <property type="term" value="F:aspartic-type endopeptidase activity"/>
    <property type="evidence" value="ECO:0007669"/>
    <property type="project" value="UniProtKB-KW"/>
</dbReference>
<dbReference type="eggNOG" id="KOG1339">
    <property type="taxonomic scope" value="Eukaryota"/>
</dbReference>
<reference evidence="13 14" key="1">
    <citation type="journal article" date="2010" name="Nature">
        <title>Perigord black truffle genome uncovers evolutionary origins and mechanisms of symbiosis.</title>
        <authorList>
            <person name="Martin F."/>
            <person name="Kohler A."/>
            <person name="Murat C."/>
            <person name="Balestrini R."/>
            <person name="Coutinho P.M."/>
            <person name="Jaillon O."/>
            <person name="Montanini B."/>
            <person name="Morin E."/>
            <person name="Noel B."/>
            <person name="Percudani R."/>
            <person name="Porcel B."/>
            <person name="Rubini A."/>
            <person name="Amicucci A."/>
            <person name="Amselem J."/>
            <person name="Anthouard V."/>
            <person name="Arcioni S."/>
            <person name="Artiguenave F."/>
            <person name="Aury J.M."/>
            <person name="Ballario P."/>
            <person name="Bolchi A."/>
            <person name="Brenna A."/>
            <person name="Brun A."/>
            <person name="Buee M."/>
            <person name="Cantarel B."/>
            <person name="Chevalier G."/>
            <person name="Couloux A."/>
            <person name="Da Silva C."/>
            <person name="Denoeud F."/>
            <person name="Duplessis S."/>
            <person name="Ghignone S."/>
            <person name="Hilselberger B."/>
            <person name="Iotti M."/>
            <person name="Marcais B."/>
            <person name="Mello A."/>
            <person name="Miranda M."/>
            <person name="Pacioni G."/>
            <person name="Quesneville H."/>
            <person name="Riccioni C."/>
            <person name="Ruotolo R."/>
            <person name="Splivallo R."/>
            <person name="Stocchi V."/>
            <person name="Tisserant E."/>
            <person name="Viscomi A.R."/>
            <person name="Zambonelli A."/>
            <person name="Zampieri E."/>
            <person name="Henrissat B."/>
            <person name="Lebrun M.H."/>
            <person name="Paolocci F."/>
            <person name="Bonfante P."/>
            <person name="Ottonello S."/>
            <person name="Wincker P."/>
        </authorList>
    </citation>
    <scope>NUCLEOTIDE SEQUENCE [LARGE SCALE GENOMIC DNA]</scope>
    <source>
        <strain evidence="13 14">Mel28</strain>
    </source>
</reference>
<evidence type="ECO:0000256" key="2">
    <source>
        <dbReference type="ARBA" id="ARBA00022670"/>
    </source>
</evidence>
<evidence type="ECO:0000256" key="10">
    <source>
        <dbReference type="SAM" id="MobiDB-lite"/>
    </source>
</evidence>
<feature type="compositionally biased region" description="Polar residues" evidence="10">
    <location>
        <begin position="460"/>
        <end position="478"/>
    </location>
</feature>
<keyword evidence="4 9" id="KW-0064">Aspartyl protease</keyword>
<dbReference type="EMBL" id="FN430075">
    <property type="protein sequence ID" value="CAZ81443.1"/>
    <property type="molecule type" value="Genomic_DNA"/>
</dbReference>
<dbReference type="CDD" id="cd05474">
    <property type="entry name" value="SAP_like"/>
    <property type="match status" value="1"/>
</dbReference>
<dbReference type="PANTHER" id="PTHR47966:SF65">
    <property type="entry name" value="ASPARTIC-TYPE ENDOPEPTIDASE"/>
    <property type="match status" value="1"/>
</dbReference>
<dbReference type="InterPro" id="IPR001461">
    <property type="entry name" value="Aspartic_peptidase_A1"/>
</dbReference>
<feature type="region of interest" description="Disordered" evidence="10">
    <location>
        <begin position="458"/>
        <end position="478"/>
    </location>
</feature>
<evidence type="ECO:0000256" key="1">
    <source>
        <dbReference type="ARBA" id="ARBA00007447"/>
    </source>
</evidence>
<accession>D5GA89</accession>
<dbReference type="FunFam" id="2.40.70.10:FF:000011">
    <property type="entry name" value="Aspartic protease"/>
    <property type="match status" value="1"/>
</dbReference>
<dbReference type="GO" id="GO:0006508">
    <property type="term" value="P:proteolysis"/>
    <property type="evidence" value="ECO:0007669"/>
    <property type="project" value="UniProtKB-KW"/>
</dbReference>
<dbReference type="InterPro" id="IPR001969">
    <property type="entry name" value="Aspartic_peptidase_AS"/>
</dbReference>